<accession>A0A1I7WLW0</accession>
<keyword evidence="1" id="KW-0812">Transmembrane</keyword>
<evidence type="ECO:0000313" key="2">
    <source>
        <dbReference type="Proteomes" id="UP000095283"/>
    </source>
</evidence>
<name>A0A1I7WLW0_HETBA</name>
<organism evidence="2 3">
    <name type="scientific">Heterorhabditis bacteriophora</name>
    <name type="common">Entomopathogenic nematode worm</name>
    <dbReference type="NCBI Taxonomy" id="37862"/>
    <lineage>
        <taxon>Eukaryota</taxon>
        <taxon>Metazoa</taxon>
        <taxon>Ecdysozoa</taxon>
        <taxon>Nematoda</taxon>
        <taxon>Chromadorea</taxon>
        <taxon>Rhabditida</taxon>
        <taxon>Rhabditina</taxon>
        <taxon>Rhabditomorpha</taxon>
        <taxon>Strongyloidea</taxon>
        <taxon>Heterorhabditidae</taxon>
        <taxon>Heterorhabditis</taxon>
    </lineage>
</organism>
<dbReference type="Pfam" id="PF10318">
    <property type="entry name" value="7TM_GPCR_Srh"/>
    <property type="match status" value="1"/>
</dbReference>
<feature type="transmembrane region" description="Helical" evidence="1">
    <location>
        <begin position="298"/>
        <end position="321"/>
    </location>
</feature>
<feature type="transmembrane region" description="Helical" evidence="1">
    <location>
        <begin position="135"/>
        <end position="153"/>
    </location>
</feature>
<reference evidence="3" key="1">
    <citation type="submission" date="2016-11" db="UniProtKB">
        <authorList>
            <consortium name="WormBaseParasite"/>
        </authorList>
    </citation>
    <scope>IDENTIFICATION</scope>
</reference>
<dbReference type="InterPro" id="IPR019422">
    <property type="entry name" value="7TM_GPCR_serpentine_rcpt_Srh"/>
</dbReference>
<keyword evidence="1" id="KW-0472">Membrane</keyword>
<dbReference type="PANTHER" id="PTHR22941:SF307">
    <property type="entry name" value="SERPENTINE RECEPTOR, CLASS H"/>
    <property type="match status" value="1"/>
</dbReference>
<dbReference type="AlphaFoldDB" id="A0A1I7WLW0"/>
<feature type="transmembrane region" description="Helical" evidence="1">
    <location>
        <begin position="92"/>
        <end position="115"/>
    </location>
</feature>
<feature type="transmembrane region" description="Helical" evidence="1">
    <location>
        <begin position="218"/>
        <end position="241"/>
    </location>
</feature>
<dbReference type="PANTHER" id="PTHR22941">
    <property type="entry name" value="SERPENTINE RECEPTOR"/>
    <property type="match status" value="1"/>
</dbReference>
<feature type="transmembrane region" description="Helical" evidence="1">
    <location>
        <begin position="15"/>
        <end position="37"/>
    </location>
</feature>
<keyword evidence="2" id="KW-1185">Reference proteome</keyword>
<feature type="transmembrane region" description="Helical" evidence="1">
    <location>
        <begin position="262"/>
        <end position="286"/>
    </location>
</feature>
<protein>
    <submittedName>
        <fullName evidence="3">G_PROTEIN_RECEP_F1_2 domain-containing protein</fullName>
    </submittedName>
</protein>
<evidence type="ECO:0000256" key="1">
    <source>
        <dbReference type="SAM" id="Phobius"/>
    </source>
</evidence>
<sequence length="405" mass="47441">MNNFTLFDSHNDALLLFYNINGPICILLNLLAIYLIVFKSSRNMGEYRWHLLHYQLWVFAIDICNNVLNQPVILPPIIAIAGRGFLINKMGFSTFTCVQIELFLIWNLAISIMALFFYRHQCIVQKKYKVSHKKFIFCSLLLFLVVSSFHYIVTQLSEVDPSLWAELLRKVCFLFIKFKTTSTYSFIFKKYPEAMELLKIANIYIIPPSYMSKMFSSIYVLISSFLVLTLLGVICHIQYIFRKQCEHLTVHTQELQKTFLRAQIIQVAIPIALVLNPLIIIYIRVLDGRLGLQILNDILMMTISTYGPVATIFIIFFNVPYRKFLSGKLREFGKWLSFLDQCFDNDDVDPLYDVPSHKKNLSWILHCRNHLWISLSLETFKLVLNYARLAYVFAYFLVTHSRYVC</sequence>
<keyword evidence="1" id="KW-1133">Transmembrane helix</keyword>
<dbReference type="Proteomes" id="UP000095283">
    <property type="component" value="Unplaced"/>
</dbReference>
<proteinExistence type="predicted"/>
<dbReference type="WBParaSite" id="Hba_06134">
    <property type="protein sequence ID" value="Hba_06134"/>
    <property type="gene ID" value="Hba_06134"/>
</dbReference>
<dbReference type="InterPro" id="IPR053220">
    <property type="entry name" value="Nematode_rcpt-like_serp_H"/>
</dbReference>
<evidence type="ECO:0000313" key="3">
    <source>
        <dbReference type="WBParaSite" id="Hba_06134"/>
    </source>
</evidence>